<name>A0A9Q8P583_PASFU</name>
<keyword evidence="3" id="KW-0964">Secreted</keyword>
<comment type="subcellular location">
    <subcellularLocation>
        <location evidence="2">Secreted</location>
    </subcellularLocation>
</comment>
<sequence length="449" mass="45972">MSVLRTAVGLASLAASVSAHGYVQGIVADGTYYEGYNPSFQYQQTAPSVAGWSDPENQANGFIAPSAFAAPDIVCHLSATPGTASATVAAGGTVELQWNTWPESHHGPVLDYLAPVSAENWSDIDKTALSFFKISEGGLVDGSSSPGSWASDQLIANNNSWAVTIPESVAPGKYVLRHEIIALHSAGQEDGAQNYPQCINLEVTGSGTASPEGIAATAMYKKDDAGILVNIYTTGYEYQIPGPTLWSGAAAAASQTGVAATGTAAAGSAASSASAVATSAPAVTSAPVSTSVAAQKMQEETAEPSFYSGSDSSSTATADAGATTATTSCTTTVYVTATDAVTVTGAAPYSAIATLASAIPSEALTSTLPVYSAAPAPTGGYAGNENGTIHWGDLPSKPLPEGWCLKDLLQWVAYLLKQSWTKGDQRNHARDFKEAGDVKLFKSFAKAML</sequence>
<feature type="region of interest" description="Disordered" evidence="5">
    <location>
        <begin position="294"/>
        <end position="319"/>
    </location>
</feature>
<evidence type="ECO:0000313" key="9">
    <source>
        <dbReference type="Proteomes" id="UP000756132"/>
    </source>
</evidence>
<dbReference type="EMBL" id="CP090164">
    <property type="protein sequence ID" value="UJO13649.1"/>
    <property type="molecule type" value="Genomic_DNA"/>
</dbReference>
<dbReference type="GO" id="GO:0005576">
    <property type="term" value="C:extracellular region"/>
    <property type="evidence" value="ECO:0007669"/>
    <property type="project" value="UniProtKB-SubCell"/>
</dbReference>
<evidence type="ECO:0000256" key="4">
    <source>
        <dbReference type="ARBA" id="ARBA00023157"/>
    </source>
</evidence>
<dbReference type="Proteomes" id="UP000756132">
    <property type="component" value="Chromosome 2"/>
</dbReference>
<dbReference type="InterPro" id="IPR005103">
    <property type="entry name" value="AA9_LPMO"/>
</dbReference>
<protein>
    <submittedName>
        <fullName evidence="8">Endoglucanase-4</fullName>
    </submittedName>
</protein>
<keyword evidence="9" id="KW-1185">Reference proteome</keyword>
<dbReference type="PANTHER" id="PTHR33353:SF34">
    <property type="entry name" value="ENDO-BETA-1,4-GLUCANASE D"/>
    <property type="match status" value="1"/>
</dbReference>
<feature type="chain" id="PRO_5040351607" evidence="6">
    <location>
        <begin position="20"/>
        <end position="449"/>
    </location>
</feature>
<dbReference type="PANTHER" id="PTHR33353">
    <property type="entry name" value="PUTATIVE (AFU_ORTHOLOGUE AFUA_1G12560)-RELATED"/>
    <property type="match status" value="1"/>
</dbReference>
<dbReference type="KEGG" id="ffu:CLAFUR5_03353"/>
<reference evidence="8" key="1">
    <citation type="submission" date="2021-12" db="EMBL/GenBank/DDBJ databases">
        <authorList>
            <person name="Zaccaron A."/>
            <person name="Stergiopoulos I."/>
        </authorList>
    </citation>
    <scope>NUCLEOTIDE SEQUENCE</scope>
    <source>
        <strain evidence="8">Race5_Kim</strain>
    </source>
</reference>
<dbReference type="CDD" id="cd21175">
    <property type="entry name" value="LPMO_AA9"/>
    <property type="match status" value="1"/>
</dbReference>
<dbReference type="InterPro" id="IPR049892">
    <property type="entry name" value="AA9"/>
</dbReference>
<evidence type="ECO:0000313" key="8">
    <source>
        <dbReference type="EMBL" id="UJO13649.1"/>
    </source>
</evidence>
<feature type="signal peptide" evidence="6">
    <location>
        <begin position="1"/>
        <end position="19"/>
    </location>
</feature>
<dbReference type="AlphaFoldDB" id="A0A9Q8P583"/>
<dbReference type="Gene3D" id="2.70.50.70">
    <property type="match status" value="1"/>
</dbReference>
<dbReference type="Pfam" id="PF03443">
    <property type="entry name" value="AA9"/>
    <property type="match status" value="1"/>
</dbReference>
<comment type="cofactor">
    <cofactor evidence="1">
        <name>Cu(2+)</name>
        <dbReference type="ChEBI" id="CHEBI:29036"/>
    </cofactor>
</comment>
<reference evidence="8" key="2">
    <citation type="journal article" date="2022" name="Microb. Genom.">
        <title>A chromosome-scale genome assembly of the tomato pathogen Cladosporium fulvum reveals a compartmentalized genome architecture and the presence of a dispensable chromosome.</title>
        <authorList>
            <person name="Zaccaron A.Z."/>
            <person name="Chen L.H."/>
            <person name="Samaras A."/>
            <person name="Stergiopoulos I."/>
        </authorList>
    </citation>
    <scope>NUCLEOTIDE SEQUENCE</scope>
    <source>
        <strain evidence="8">Race5_Kim</strain>
    </source>
</reference>
<evidence type="ECO:0000256" key="3">
    <source>
        <dbReference type="ARBA" id="ARBA00022525"/>
    </source>
</evidence>
<evidence type="ECO:0000259" key="7">
    <source>
        <dbReference type="Pfam" id="PF03443"/>
    </source>
</evidence>
<accession>A0A9Q8P583</accession>
<dbReference type="OrthoDB" id="4849160at2759"/>
<feature type="compositionally biased region" description="Low complexity" evidence="5">
    <location>
        <begin position="308"/>
        <end position="319"/>
    </location>
</feature>
<evidence type="ECO:0000256" key="6">
    <source>
        <dbReference type="SAM" id="SignalP"/>
    </source>
</evidence>
<gene>
    <name evidence="8" type="ORF">CLAFUR5_03353</name>
</gene>
<proteinExistence type="predicted"/>
<evidence type="ECO:0000256" key="1">
    <source>
        <dbReference type="ARBA" id="ARBA00001973"/>
    </source>
</evidence>
<evidence type="ECO:0000256" key="2">
    <source>
        <dbReference type="ARBA" id="ARBA00004613"/>
    </source>
</evidence>
<evidence type="ECO:0000256" key="5">
    <source>
        <dbReference type="SAM" id="MobiDB-lite"/>
    </source>
</evidence>
<organism evidence="8 9">
    <name type="scientific">Passalora fulva</name>
    <name type="common">Tomato leaf mold</name>
    <name type="synonym">Cladosporium fulvum</name>
    <dbReference type="NCBI Taxonomy" id="5499"/>
    <lineage>
        <taxon>Eukaryota</taxon>
        <taxon>Fungi</taxon>
        <taxon>Dikarya</taxon>
        <taxon>Ascomycota</taxon>
        <taxon>Pezizomycotina</taxon>
        <taxon>Dothideomycetes</taxon>
        <taxon>Dothideomycetidae</taxon>
        <taxon>Mycosphaerellales</taxon>
        <taxon>Mycosphaerellaceae</taxon>
        <taxon>Fulvia</taxon>
    </lineage>
</organism>
<keyword evidence="4" id="KW-1015">Disulfide bond</keyword>
<keyword evidence="6" id="KW-0732">Signal</keyword>
<dbReference type="RefSeq" id="XP_047758015.1">
    <property type="nucleotide sequence ID" value="XM_047902501.1"/>
</dbReference>
<dbReference type="GeneID" id="71983231"/>
<dbReference type="OMA" id="PGPAMYN"/>
<feature type="domain" description="Auxiliary Activity family 9 catalytic" evidence="7">
    <location>
        <begin position="20"/>
        <end position="234"/>
    </location>
</feature>